<dbReference type="Gene3D" id="2.60.120.650">
    <property type="entry name" value="Cupin"/>
    <property type="match status" value="1"/>
</dbReference>
<dbReference type="SUPFAM" id="SSF51197">
    <property type="entry name" value="Clavaminate synthase-like"/>
    <property type="match status" value="1"/>
</dbReference>
<dbReference type="PANTHER" id="PTHR13096">
    <property type="entry name" value="MINA53 MYC INDUCED NUCLEAR ANTIGEN"/>
    <property type="match status" value="1"/>
</dbReference>
<comment type="function">
    <text evidence="12">Oxygenase that can act as both a histone lysine demethylase and a ribosomal histidine hydroxylase. Specifically demethylates 'Lys-4' (H3K4me) and 'Lys-36' (H3K36me) of histone H3, thereby playing a central role in histone code.</text>
</comment>
<keyword evidence="8 14" id="KW-0408">Iron</keyword>
<keyword evidence="9 14" id="KW-0805">Transcription regulation</keyword>
<evidence type="ECO:0000313" key="17">
    <source>
        <dbReference type="Proteomes" id="UP000440578"/>
    </source>
</evidence>
<dbReference type="PANTHER" id="PTHR13096:SF8">
    <property type="entry name" value="RIBOSOMAL OXYGENASE 1"/>
    <property type="match status" value="1"/>
</dbReference>
<name>A0A6A4WUY0_AMPAM</name>
<comment type="catalytic activity">
    <reaction evidence="13 14">
        <text>N(6),N(6)-dimethyl-L-lysyl(36)-[histone H3] + 2 2-oxoglutarate + 2 O2 = L-lysyl(36)-[histone H3] + 2 formaldehyde + 2 succinate + 2 CO2</text>
        <dbReference type="Rhea" id="RHEA:42032"/>
        <dbReference type="Rhea" id="RHEA-COMP:9785"/>
        <dbReference type="Rhea" id="RHEA-COMP:9787"/>
        <dbReference type="ChEBI" id="CHEBI:15379"/>
        <dbReference type="ChEBI" id="CHEBI:16526"/>
        <dbReference type="ChEBI" id="CHEBI:16810"/>
        <dbReference type="ChEBI" id="CHEBI:16842"/>
        <dbReference type="ChEBI" id="CHEBI:29969"/>
        <dbReference type="ChEBI" id="CHEBI:30031"/>
        <dbReference type="ChEBI" id="CHEBI:61976"/>
        <dbReference type="EC" id="1.14.11.27"/>
    </reaction>
</comment>
<reference evidence="16 17" key="1">
    <citation type="submission" date="2019-07" db="EMBL/GenBank/DDBJ databases">
        <title>Draft genome assembly of a fouling barnacle, Amphibalanus amphitrite (Darwin, 1854): The first reference genome for Thecostraca.</title>
        <authorList>
            <person name="Kim W."/>
        </authorList>
    </citation>
    <scope>NUCLEOTIDE SEQUENCE [LARGE SCALE GENOMIC DNA]</scope>
    <source>
        <strain evidence="16">SNU_AA5</strain>
        <tissue evidence="16">Soma without cirri and trophi</tissue>
    </source>
</reference>
<dbReference type="GO" id="GO:0005730">
    <property type="term" value="C:nucleolus"/>
    <property type="evidence" value="ECO:0007669"/>
    <property type="project" value="TreeGrafter"/>
</dbReference>
<evidence type="ECO:0000256" key="12">
    <source>
        <dbReference type="ARBA" id="ARBA00025670"/>
    </source>
</evidence>
<evidence type="ECO:0000256" key="9">
    <source>
        <dbReference type="ARBA" id="ARBA00023015"/>
    </source>
</evidence>
<dbReference type="Proteomes" id="UP000440578">
    <property type="component" value="Unassembled WGS sequence"/>
</dbReference>
<comment type="similarity">
    <text evidence="2">Belongs to the ROX family. NO66 subfamily.</text>
</comment>
<dbReference type="GO" id="GO:0045471">
    <property type="term" value="P:response to ethanol"/>
    <property type="evidence" value="ECO:0007669"/>
    <property type="project" value="UniProtKB-ARBA"/>
</dbReference>
<comment type="caution">
    <text evidence="16">The sequence shown here is derived from an EMBL/GenBank/DDBJ whole genome shotgun (WGS) entry which is preliminary data.</text>
</comment>
<keyword evidence="7 14" id="KW-0560">Oxidoreductase</keyword>
<accession>A0A6A4WUY0</accession>
<evidence type="ECO:0000256" key="2">
    <source>
        <dbReference type="ARBA" id="ARBA00010309"/>
    </source>
</evidence>
<dbReference type="FunFam" id="2.60.120.650:FF:000013">
    <property type="entry name" value="Ribosomal oxygenase 1"/>
    <property type="match status" value="1"/>
</dbReference>
<evidence type="ECO:0000256" key="7">
    <source>
        <dbReference type="ARBA" id="ARBA00023002"/>
    </source>
</evidence>
<proteinExistence type="inferred from homology"/>
<evidence type="ECO:0000313" key="16">
    <source>
        <dbReference type="EMBL" id="KAF0311296.1"/>
    </source>
</evidence>
<dbReference type="InterPro" id="IPR039994">
    <property type="entry name" value="NO66-like"/>
</dbReference>
<evidence type="ECO:0000259" key="15">
    <source>
        <dbReference type="PROSITE" id="PS51184"/>
    </source>
</evidence>
<dbReference type="SMART" id="SM00558">
    <property type="entry name" value="JmjC"/>
    <property type="match status" value="1"/>
</dbReference>
<evidence type="ECO:0000256" key="4">
    <source>
        <dbReference type="ARBA" id="ARBA00022723"/>
    </source>
</evidence>
<gene>
    <name evidence="16" type="primary">riox1</name>
    <name evidence="16" type="ORF">FJT64_017851</name>
</gene>
<keyword evidence="3" id="KW-0678">Repressor</keyword>
<evidence type="ECO:0000256" key="8">
    <source>
        <dbReference type="ARBA" id="ARBA00023004"/>
    </source>
</evidence>
<dbReference type="GO" id="GO:0005506">
    <property type="term" value="F:iron ion binding"/>
    <property type="evidence" value="ECO:0007669"/>
    <property type="project" value="UniProtKB-UniRule"/>
</dbReference>
<protein>
    <recommendedName>
        <fullName evidence="14">Bifunctional lysine-specific demethylase and histidyl-hydroxylase</fullName>
        <ecNumber evidence="14">1.14.11.27</ecNumber>
    </recommendedName>
</protein>
<keyword evidence="5" id="KW-0156">Chromatin regulator</keyword>
<evidence type="ECO:0000256" key="14">
    <source>
        <dbReference type="RuleBase" id="RU366061"/>
    </source>
</evidence>
<evidence type="ECO:0000256" key="3">
    <source>
        <dbReference type="ARBA" id="ARBA00022491"/>
    </source>
</evidence>
<keyword evidence="4 14" id="KW-0479">Metal-binding</keyword>
<comment type="subcellular location">
    <subcellularLocation>
        <location evidence="1 14">Nucleus</location>
    </subcellularLocation>
</comment>
<dbReference type="AlphaFoldDB" id="A0A6A4WUY0"/>
<evidence type="ECO:0000256" key="10">
    <source>
        <dbReference type="ARBA" id="ARBA00023163"/>
    </source>
</evidence>
<dbReference type="EC" id="1.14.11.27" evidence="14"/>
<evidence type="ECO:0000256" key="11">
    <source>
        <dbReference type="ARBA" id="ARBA00023242"/>
    </source>
</evidence>
<dbReference type="InterPro" id="IPR003347">
    <property type="entry name" value="JmjC_dom"/>
</dbReference>
<dbReference type="InterPro" id="IPR049043">
    <property type="entry name" value="WHD_RIOX1"/>
</dbReference>
<dbReference type="GO" id="GO:0032453">
    <property type="term" value="F:histone H3K4 demethylase activity"/>
    <property type="evidence" value="ECO:0007669"/>
    <property type="project" value="TreeGrafter"/>
</dbReference>
<dbReference type="EMBL" id="VIIS01000246">
    <property type="protein sequence ID" value="KAF0311296.1"/>
    <property type="molecule type" value="Genomic_DNA"/>
</dbReference>
<dbReference type="Pfam" id="PF21233">
    <property type="entry name" value="WHD_RIOX1"/>
    <property type="match status" value="1"/>
</dbReference>
<evidence type="ECO:0000256" key="13">
    <source>
        <dbReference type="ARBA" id="ARBA00047915"/>
    </source>
</evidence>
<feature type="domain" description="JmjC" evidence="15">
    <location>
        <begin position="82"/>
        <end position="227"/>
    </location>
</feature>
<evidence type="ECO:0000256" key="5">
    <source>
        <dbReference type="ARBA" id="ARBA00022853"/>
    </source>
</evidence>
<dbReference type="Gene3D" id="1.10.10.1500">
    <property type="entry name" value="JmjC domain-containing ribosomal oxygenase (ROX), dimer domain"/>
    <property type="match status" value="1"/>
</dbReference>
<dbReference type="Pfam" id="PF08007">
    <property type="entry name" value="JmjC_2"/>
    <property type="match status" value="1"/>
</dbReference>
<comment type="cofactor">
    <cofactor evidence="14">
        <name>Fe(2+)</name>
        <dbReference type="ChEBI" id="CHEBI:29033"/>
    </cofactor>
    <text evidence="14">Binds 1 Fe(2+) ion per subunit.</text>
</comment>
<dbReference type="PROSITE" id="PS51184">
    <property type="entry name" value="JMJC"/>
    <property type="match status" value="1"/>
</dbReference>
<evidence type="ECO:0000256" key="6">
    <source>
        <dbReference type="ARBA" id="ARBA00022964"/>
    </source>
</evidence>
<keyword evidence="6 14" id="KW-0223">Dioxygenase</keyword>
<dbReference type="OrthoDB" id="425950at2759"/>
<keyword evidence="11 14" id="KW-0539">Nucleus</keyword>
<organism evidence="16 17">
    <name type="scientific">Amphibalanus amphitrite</name>
    <name type="common">Striped barnacle</name>
    <name type="synonym">Balanus amphitrite</name>
    <dbReference type="NCBI Taxonomy" id="1232801"/>
    <lineage>
        <taxon>Eukaryota</taxon>
        <taxon>Metazoa</taxon>
        <taxon>Ecdysozoa</taxon>
        <taxon>Arthropoda</taxon>
        <taxon>Crustacea</taxon>
        <taxon>Multicrustacea</taxon>
        <taxon>Cirripedia</taxon>
        <taxon>Thoracica</taxon>
        <taxon>Thoracicalcarea</taxon>
        <taxon>Balanomorpha</taxon>
        <taxon>Balanoidea</taxon>
        <taxon>Balanidae</taxon>
        <taxon>Amphibalaninae</taxon>
        <taxon>Amphibalanus</taxon>
    </lineage>
</organism>
<evidence type="ECO:0000256" key="1">
    <source>
        <dbReference type="ARBA" id="ARBA00004123"/>
    </source>
</evidence>
<dbReference type="FunFam" id="1.10.10.1500:FF:000001">
    <property type="entry name" value="ribosomal oxygenase 1 isoform X1"/>
    <property type="match status" value="1"/>
</dbReference>
<dbReference type="Gene3D" id="3.90.930.40">
    <property type="match status" value="2"/>
</dbReference>
<sequence>MTRVPFFDSFWEKKPLLVQREKADYYGQLFSTAKLDSILRNENIQFGRNLDVTSYSEGERETHNPAGRAHAPVVWDYYRNGCSVRLLNPQTYCGAVWRLCAALQEYFGCMVGANVYLTPPGTQGFAPHYDDIEAFMLQLEGKKHWRIYAPRPGEELARDSSGNFRPEDVTSPPVLDVTLKAGDLLYFPRGTIHQGRSLPDEHSMHITISCYQHVAWADLLEKMVPVALQTAITEDVEFRRGLPVGFLGHAGIVNDESTSTQRKELLDTARRLVTRLADFLPVDAAVDQMGKQFMRDALPPCLSKGLVNEGDELRLYHCLENSRLYQEMPEQYLVIGDDEQADAVSVLLENYPRYTAIDLLPGTEPEAKVAFAAALWEKGMVVTRAPITEEETDNAGS</sequence>
<keyword evidence="17" id="KW-1185">Reference proteome</keyword>
<keyword evidence="10 14" id="KW-0804">Transcription</keyword>
<dbReference type="GO" id="GO:0140680">
    <property type="term" value="F:histone H3K36me/H3K36me2 demethylase activity"/>
    <property type="evidence" value="ECO:0007669"/>
    <property type="project" value="UniProtKB-EC"/>
</dbReference>